<name>A0A9D4YWV2_CHLVU</name>
<feature type="compositionally biased region" description="Low complexity" evidence="1">
    <location>
        <begin position="119"/>
        <end position="129"/>
    </location>
</feature>
<feature type="region of interest" description="Disordered" evidence="1">
    <location>
        <begin position="636"/>
        <end position="663"/>
    </location>
</feature>
<gene>
    <name evidence="3" type="ORF">D9Q98_005135</name>
</gene>
<proteinExistence type="predicted"/>
<comment type="caution">
    <text evidence="3">The sequence shown here is derived from an EMBL/GenBank/DDBJ whole genome shotgun (WGS) entry which is preliminary data.</text>
</comment>
<feature type="compositionally biased region" description="Low complexity" evidence="1">
    <location>
        <begin position="826"/>
        <end position="835"/>
    </location>
</feature>
<feature type="compositionally biased region" description="Basic and acidic residues" evidence="1">
    <location>
        <begin position="130"/>
        <end position="143"/>
    </location>
</feature>
<feature type="region of interest" description="Disordered" evidence="1">
    <location>
        <begin position="331"/>
        <end position="370"/>
    </location>
</feature>
<evidence type="ECO:0000256" key="1">
    <source>
        <dbReference type="SAM" id="MobiDB-lite"/>
    </source>
</evidence>
<dbReference type="Gene3D" id="1.10.8.10">
    <property type="entry name" value="DNA helicase RuvA subunit, C-terminal domain"/>
    <property type="match status" value="1"/>
</dbReference>
<dbReference type="InterPro" id="IPR009060">
    <property type="entry name" value="UBA-like_sf"/>
</dbReference>
<dbReference type="PANTHER" id="PTHR24330:SF19">
    <property type="entry name" value="MEDIATOR OF RNA POLYMERASE II TRANSCRIPTION SUBUNIT 29"/>
    <property type="match status" value="1"/>
</dbReference>
<dbReference type="InterPro" id="IPR052145">
    <property type="entry name" value="Mediator/Homeobox_domain"/>
</dbReference>
<reference evidence="3" key="1">
    <citation type="journal article" date="2019" name="Plant J.">
        <title>Chlorella vulgaris genome assembly and annotation reveals the molecular basis for metabolic acclimation to high light conditions.</title>
        <authorList>
            <person name="Cecchin M."/>
            <person name="Marcolungo L."/>
            <person name="Rossato M."/>
            <person name="Girolomoni L."/>
            <person name="Cosentino E."/>
            <person name="Cuine S."/>
            <person name="Li-Beisson Y."/>
            <person name="Delledonne M."/>
            <person name="Ballottari M."/>
        </authorList>
    </citation>
    <scope>NUCLEOTIDE SEQUENCE</scope>
    <source>
        <strain evidence="3">211/11P</strain>
    </source>
</reference>
<feature type="domain" description="UBA" evidence="2">
    <location>
        <begin position="522"/>
        <end position="562"/>
    </location>
</feature>
<feature type="region of interest" description="Disordered" evidence="1">
    <location>
        <begin position="816"/>
        <end position="857"/>
    </location>
</feature>
<accession>A0A9D4YWV2</accession>
<keyword evidence="4" id="KW-1185">Reference proteome</keyword>
<dbReference type="PANTHER" id="PTHR24330">
    <property type="entry name" value="HOMEOBOX PROTEIN BARH-LIKE"/>
    <property type="match status" value="1"/>
</dbReference>
<dbReference type="Proteomes" id="UP001055712">
    <property type="component" value="Unassembled WGS sequence"/>
</dbReference>
<dbReference type="InterPro" id="IPR015940">
    <property type="entry name" value="UBA"/>
</dbReference>
<feature type="compositionally biased region" description="Low complexity" evidence="1">
    <location>
        <begin position="430"/>
        <end position="441"/>
    </location>
</feature>
<dbReference type="EMBL" id="SIDB01000007">
    <property type="protein sequence ID" value="KAI3430542.1"/>
    <property type="molecule type" value="Genomic_DNA"/>
</dbReference>
<dbReference type="AlphaFoldDB" id="A0A9D4YWV2"/>
<dbReference type="SMART" id="SM00165">
    <property type="entry name" value="UBA"/>
    <property type="match status" value="1"/>
</dbReference>
<evidence type="ECO:0000313" key="3">
    <source>
        <dbReference type="EMBL" id="KAI3430542.1"/>
    </source>
</evidence>
<sequence length="890" mass="88890">MALRQSGFAGTAKLHDLTAGGGVSCDICGNEVDSEVADAVALDCSFAQCDPESSCYHTHCLEKFLKSIKCERNRKIGFPCPRGCGKGTKFKDACRGKILKSHPVSIRSEANKKRRQADLDQMAQQQQTAARDKATRKKEEDVKPAVGGKGGKDKAGLKDKDKGKAARPATIKALNVANTALTISAPPKTQAQLQKEQLAAAAKNLKNQILARSCSTASSANSATTAAAAASKLVASTSGRLSTAGSVGKREVKTLDEYLAERGGSSSSVALERTSSVCSSAAAPAASAWGKSRASSASSLEASELAEAAAVTQPPPPAPVAAAAPPLLSEEAFPPPAAAPTLPAPALGSGSMAGPGKPPRPPALAPALAAAAAAAAGVAAPAATQPQGAWAQKQSVAVAMAAAPPPPPPRSAGPTPPAPAASSLKGKGTAASVAAAAAAAAEDSRMSRTQRKNQRRAEKKAANASASGAAAAASLSDAGCSTPTDSQPTSPLARDAAAGVSGLAAQGYSDSFERCMQCLVQHKLQRQVEQLQQLGFSGGAAAAAVQQHGGNLEAALVVLIEQATGVQDSMHGLGLAASPRPAEVDLSEELQELQDLQVRYGLPPGGVEVLAVEHQGDLDSLAASLAAQQHSSSVAAYSAAHSQQQQQPQAQQQQQQQVSSFGDTLGGGSGLGGLFGSLAPPADSSQSYSVDSWGTNTFSAFGFGGFTEAAVHAVHGGGLPAAEQHGGSLLGGGGMAASSLGGSPTSHSLHSSVLGTSIWGSNPAALATTAGSGGAGYGSDAHMLTLLGVAEASAVSSSSGSGFGLLGAFDPLQPSSSQSIFDSNPQQQQYLAHQQPVRAGGDSGWHSGDAFGTGSGLQHQQAGLAALPLWGTGLGTGRGGGGDELPVLVR</sequence>
<feature type="compositionally biased region" description="Pro residues" evidence="1">
    <location>
        <begin position="403"/>
        <end position="419"/>
    </location>
</feature>
<dbReference type="PROSITE" id="PS50030">
    <property type="entry name" value="UBA"/>
    <property type="match status" value="1"/>
</dbReference>
<evidence type="ECO:0000313" key="4">
    <source>
        <dbReference type="Proteomes" id="UP001055712"/>
    </source>
</evidence>
<feature type="region of interest" description="Disordered" evidence="1">
    <location>
        <begin position="399"/>
        <end position="468"/>
    </location>
</feature>
<evidence type="ECO:0000259" key="2">
    <source>
        <dbReference type="PROSITE" id="PS50030"/>
    </source>
</evidence>
<dbReference type="OrthoDB" id="515654at2759"/>
<reference evidence="3" key="2">
    <citation type="submission" date="2020-11" db="EMBL/GenBank/DDBJ databases">
        <authorList>
            <person name="Cecchin M."/>
            <person name="Marcolungo L."/>
            <person name="Rossato M."/>
            <person name="Girolomoni L."/>
            <person name="Cosentino E."/>
            <person name="Cuine S."/>
            <person name="Li-Beisson Y."/>
            <person name="Delledonne M."/>
            <person name="Ballottari M."/>
        </authorList>
    </citation>
    <scope>NUCLEOTIDE SEQUENCE</scope>
    <source>
        <strain evidence="3">211/11P</strain>
        <tissue evidence="3">Whole cell</tissue>
    </source>
</reference>
<feature type="compositionally biased region" description="Basic and acidic residues" evidence="1">
    <location>
        <begin position="150"/>
        <end position="164"/>
    </location>
</feature>
<protein>
    <recommendedName>
        <fullName evidence="2">UBA domain-containing protein</fullName>
    </recommendedName>
</protein>
<feature type="region of interest" description="Disordered" evidence="1">
    <location>
        <begin position="105"/>
        <end position="167"/>
    </location>
</feature>
<dbReference type="SUPFAM" id="SSF46934">
    <property type="entry name" value="UBA-like"/>
    <property type="match status" value="1"/>
</dbReference>
<organism evidence="3 4">
    <name type="scientific">Chlorella vulgaris</name>
    <name type="common">Green alga</name>
    <dbReference type="NCBI Taxonomy" id="3077"/>
    <lineage>
        <taxon>Eukaryota</taxon>
        <taxon>Viridiplantae</taxon>
        <taxon>Chlorophyta</taxon>
        <taxon>core chlorophytes</taxon>
        <taxon>Trebouxiophyceae</taxon>
        <taxon>Chlorellales</taxon>
        <taxon>Chlorellaceae</taxon>
        <taxon>Chlorella clade</taxon>
        <taxon>Chlorella</taxon>
    </lineage>
</organism>
<feature type="compositionally biased region" description="Polar residues" evidence="1">
    <location>
        <begin position="816"/>
        <end position="825"/>
    </location>
</feature>